<feature type="transmembrane region" description="Helical" evidence="9">
    <location>
        <begin position="310"/>
        <end position="330"/>
    </location>
</feature>
<dbReference type="Proteomes" id="UP000315343">
    <property type="component" value="Unassembled WGS sequence"/>
</dbReference>
<evidence type="ECO:0000313" key="11">
    <source>
        <dbReference type="EMBL" id="TWH82397.1"/>
    </source>
</evidence>
<dbReference type="GO" id="GO:0015297">
    <property type="term" value="F:antiporter activity"/>
    <property type="evidence" value="ECO:0007669"/>
    <property type="project" value="UniProtKB-KW"/>
</dbReference>
<keyword evidence="3" id="KW-0050">Antiport</keyword>
<dbReference type="InterPro" id="IPR018461">
    <property type="entry name" value="Na/H_Antiport_NhaC-like_C"/>
</dbReference>
<evidence type="ECO:0000256" key="9">
    <source>
        <dbReference type="SAM" id="Phobius"/>
    </source>
</evidence>
<evidence type="ECO:0000256" key="5">
    <source>
        <dbReference type="ARBA" id="ARBA00022692"/>
    </source>
</evidence>
<gene>
    <name evidence="11" type="ORF">LY60_00695</name>
</gene>
<feature type="transmembrane region" description="Helical" evidence="9">
    <location>
        <begin position="38"/>
        <end position="56"/>
    </location>
</feature>
<feature type="transmembrane region" description="Helical" evidence="9">
    <location>
        <begin position="236"/>
        <end position="255"/>
    </location>
</feature>
<dbReference type="OrthoDB" id="9762978at2"/>
<name>A0A562JGT1_9FIRM</name>
<feature type="transmembrane region" description="Helical" evidence="9">
    <location>
        <begin position="437"/>
        <end position="456"/>
    </location>
</feature>
<protein>
    <submittedName>
        <fullName evidence="11">NhaC family Na+:H+ antiporter</fullName>
    </submittedName>
</protein>
<keyword evidence="6 9" id="KW-1133">Transmembrane helix</keyword>
<evidence type="ECO:0000313" key="12">
    <source>
        <dbReference type="Proteomes" id="UP000315343"/>
    </source>
</evidence>
<feature type="domain" description="Na+/H+ antiporter NhaC-like C-terminal" evidence="10">
    <location>
        <begin position="161"/>
        <end position="452"/>
    </location>
</feature>
<evidence type="ECO:0000259" key="10">
    <source>
        <dbReference type="Pfam" id="PF03553"/>
    </source>
</evidence>
<feature type="transmembrane region" description="Helical" evidence="9">
    <location>
        <begin position="267"/>
        <end position="290"/>
    </location>
</feature>
<proteinExistence type="inferred from homology"/>
<dbReference type="GO" id="GO:0005886">
    <property type="term" value="C:plasma membrane"/>
    <property type="evidence" value="ECO:0007669"/>
    <property type="project" value="UniProtKB-SubCell"/>
</dbReference>
<feature type="transmembrane region" description="Helical" evidence="9">
    <location>
        <begin position="98"/>
        <end position="119"/>
    </location>
</feature>
<dbReference type="Pfam" id="PF03553">
    <property type="entry name" value="Na_H_antiporter"/>
    <property type="match status" value="1"/>
</dbReference>
<evidence type="ECO:0000256" key="2">
    <source>
        <dbReference type="ARBA" id="ARBA00022448"/>
    </source>
</evidence>
<feature type="transmembrane region" description="Helical" evidence="9">
    <location>
        <begin position="12"/>
        <end position="32"/>
    </location>
</feature>
<feature type="transmembrane region" description="Helical" evidence="9">
    <location>
        <begin position="198"/>
        <end position="216"/>
    </location>
</feature>
<feature type="transmembrane region" description="Helical" evidence="9">
    <location>
        <begin position="351"/>
        <end position="369"/>
    </location>
</feature>
<dbReference type="PANTHER" id="PTHR33451:SF3">
    <property type="entry name" value="MALATE-2H(+)_NA(+)-LACTATE ANTIPORTER"/>
    <property type="match status" value="1"/>
</dbReference>
<evidence type="ECO:0000256" key="1">
    <source>
        <dbReference type="ARBA" id="ARBA00004651"/>
    </source>
</evidence>
<keyword evidence="4" id="KW-1003">Cell membrane</keyword>
<comment type="subcellular location">
    <subcellularLocation>
        <location evidence="1">Cell membrane</location>
        <topology evidence="1">Multi-pass membrane protein</topology>
    </subcellularLocation>
</comment>
<keyword evidence="2" id="KW-0813">Transport</keyword>
<accession>A0A562JGT1</accession>
<evidence type="ECO:0000256" key="4">
    <source>
        <dbReference type="ARBA" id="ARBA00022475"/>
    </source>
</evidence>
<dbReference type="InterPro" id="IPR004770">
    <property type="entry name" value="Na/H_antiport_NhaC"/>
</dbReference>
<feature type="transmembrane region" description="Helical" evidence="9">
    <location>
        <begin position="68"/>
        <end position="92"/>
    </location>
</feature>
<dbReference type="RefSeq" id="WP_145080004.1">
    <property type="nucleotide sequence ID" value="NZ_JAYFNS010000006.1"/>
</dbReference>
<reference evidence="11 12" key="1">
    <citation type="submission" date="2019-07" db="EMBL/GenBank/DDBJ databases">
        <title>Genomic Encyclopedia of Type Strains, Phase I: the one thousand microbial genomes (KMG-I) project.</title>
        <authorList>
            <person name="Kyrpides N."/>
        </authorList>
    </citation>
    <scope>NUCLEOTIDE SEQUENCE [LARGE SCALE GENOMIC DNA]</scope>
    <source>
        <strain evidence="11 12">DSM 13558</strain>
    </source>
</reference>
<dbReference type="AlphaFoldDB" id="A0A562JGT1"/>
<evidence type="ECO:0000256" key="8">
    <source>
        <dbReference type="ARBA" id="ARBA00038435"/>
    </source>
</evidence>
<comment type="similarity">
    <text evidence="8">Belongs to the NhaC Na(+)/H(+) (TC 2.A.35) antiporter family.</text>
</comment>
<dbReference type="NCBIfam" id="TIGR00931">
    <property type="entry name" value="antiport_nhaC"/>
    <property type="match status" value="1"/>
</dbReference>
<evidence type="ECO:0000256" key="7">
    <source>
        <dbReference type="ARBA" id="ARBA00023136"/>
    </source>
</evidence>
<keyword evidence="5 9" id="KW-0812">Transmembrane</keyword>
<dbReference type="InterPro" id="IPR052180">
    <property type="entry name" value="NhaC_Na-H+_Antiporter"/>
</dbReference>
<dbReference type="PANTHER" id="PTHR33451">
    <property type="entry name" value="MALATE-2H(+)/NA(+)-LACTATE ANTIPORTER"/>
    <property type="match status" value="1"/>
</dbReference>
<sequence length="475" mass="50450">MKDTTVRKPYLWEAMLSFGFLILVMAIGIAKYEANPHIPMLIGTLFAVLIAMKIGYKWNDIEKSMFDGIYQALQAVIILAIIGVLIGVWLVSGVVPSMIYYGLAILKPSIFLAATLIICSITSLATGTSWGTAGTIGIALMGISKGLGIPAPVAAGAIISGAYFGDKMSPLSDTTNLAPAVSGTDVFTHVKAMLPTTLVAYLIAFVSFLVMGFQYANTGSDVSAILSIREGLAANFNISPLLLLPPLAVILAMAFKMPAIPGITIGILIGAIEGFIFQGADLGALLSAAYDGFTSETGIAVIDELLSAGGLSNMMYSISLTIIAMMFGGVMEKTKQLEVIVNTILKGIKSTGGLIATTVLTCIACNATMPEQYISVVLPGRMYHSAYKERGLHPKQLSSTLEGAGTVTSSLIPWNTCGAFLYGVLGVTAWEYGKYAIFNYMMPLIVVLFGFLKLFIYKIEDDPTTIIGSVNQEQE</sequence>
<evidence type="ECO:0000256" key="3">
    <source>
        <dbReference type="ARBA" id="ARBA00022449"/>
    </source>
</evidence>
<keyword evidence="7 9" id="KW-0472">Membrane</keyword>
<keyword evidence="12" id="KW-1185">Reference proteome</keyword>
<comment type="caution">
    <text evidence="11">The sequence shown here is derived from an EMBL/GenBank/DDBJ whole genome shotgun (WGS) entry which is preliminary data.</text>
</comment>
<organism evidence="11 12">
    <name type="scientific">Sedimentibacter saalensis</name>
    <dbReference type="NCBI Taxonomy" id="130788"/>
    <lineage>
        <taxon>Bacteria</taxon>
        <taxon>Bacillati</taxon>
        <taxon>Bacillota</taxon>
        <taxon>Tissierellia</taxon>
        <taxon>Sedimentibacter</taxon>
    </lineage>
</organism>
<dbReference type="EMBL" id="VLKH01000002">
    <property type="protein sequence ID" value="TWH82397.1"/>
    <property type="molecule type" value="Genomic_DNA"/>
</dbReference>
<evidence type="ECO:0000256" key="6">
    <source>
        <dbReference type="ARBA" id="ARBA00022989"/>
    </source>
</evidence>